<dbReference type="EMBL" id="BAAATR010000005">
    <property type="protein sequence ID" value="GAA2235229.1"/>
    <property type="molecule type" value="Genomic_DNA"/>
</dbReference>
<sequence>MTDRGWYDDSECEDAVQRAARATRFGWIAIAGVTGLIGLALVAAVVVAVFVMCLALMSIAH</sequence>
<organism evidence="2 3">
    <name type="scientific">Kitasatospora cystarginea</name>
    <dbReference type="NCBI Taxonomy" id="58350"/>
    <lineage>
        <taxon>Bacteria</taxon>
        <taxon>Bacillati</taxon>
        <taxon>Actinomycetota</taxon>
        <taxon>Actinomycetes</taxon>
        <taxon>Kitasatosporales</taxon>
        <taxon>Streptomycetaceae</taxon>
        <taxon>Kitasatospora</taxon>
    </lineage>
</organism>
<comment type="caution">
    <text evidence="2">The sequence shown here is derived from an EMBL/GenBank/DDBJ whole genome shotgun (WGS) entry which is preliminary data.</text>
</comment>
<dbReference type="Proteomes" id="UP001500305">
    <property type="component" value="Unassembled WGS sequence"/>
</dbReference>
<reference evidence="3" key="1">
    <citation type="journal article" date="2019" name="Int. J. Syst. Evol. Microbiol.">
        <title>The Global Catalogue of Microorganisms (GCM) 10K type strain sequencing project: providing services to taxonomists for standard genome sequencing and annotation.</title>
        <authorList>
            <consortium name="The Broad Institute Genomics Platform"/>
            <consortium name="The Broad Institute Genome Sequencing Center for Infectious Disease"/>
            <person name="Wu L."/>
            <person name="Ma J."/>
        </authorList>
    </citation>
    <scope>NUCLEOTIDE SEQUENCE [LARGE SCALE GENOMIC DNA]</scope>
    <source>
        <strain evidence="3">JCM 7356</strain>
    </source>
</reference>
<feature type="transmembrane region" description="Helical" evidence="1">
    <location>
        <begin position="27"/>
        <end position="60"/>
    </location>
</feature>
<name>A0ABP5QGR1_9ACTN</name>
<keyword evidence="1" id="KW-0472">Membrane</keyword>
<proteinExistence type="predicted"/>
<gene>
    <name evidence="2" type="ORF">GCM10010430_14990</name>
</gene>
<keyword evidence="1" id="KW-0812">Transmembrane</keyword>
<keyword evidence="1" id="KW-1133">Transmembrane helix</keyword>
<protein>
    <submittedName>
        <fullName evidence="2">Uncharacterized protein</fullName>
    </submittedName>
</protein>
<evidence type="ECO:0000313" key="3">
    <source>
        <dbReference type="Proteomes" id="UP001500305"/>
    </source>
</evidence>
<evidence type="ECO:0000313" key="2">
    <source>
        <dbReference type="EMBL" id="GAA2235229.1"/>
    </source>
</evidence>
<keyword evidence="3" id="KW-1185">Reference proteome</keyword>
<evidence type="ECO:0000256" key="1">
    <source>
        <dbReference type="SAM" id="Phobius"/>
    </source>
</evidence>
<accession>A0ABP5QGR1</accession>